<dbReference type="PANTHER" id="PTHR33053">
    <property type="entry name" value="PROTEIN, PUTATIVE-RELATED"/>
    <property type="match status" value="1"/>
</dbReference>
<feature type="domain" description="Double jelly roll-like" evidence="1">
    <location>
        <begin position="206"/>
        <end position="265"/>
    </location>
</feature>
<gene>
    <name evidence="2" type="ORF">FWK35_00033417</name>
</gene>
<dbReference type="AlphaFoldDB" id="A0A6G0W0I3"/>
<dbReference type="InterPro" id="IPR049512">
    <property type="entry name" value="DJR-like_dom"/>
</dbReference>
<evidence type="ECO:0000313" key="2">
    <source>
        <dbReference type="EMBL" id="KAF0717654.1"/>
    </source>
</evidence>
<name>A0A6G0W0I3_APHCR</name>
<feature type="domain" description="Double jelly roll-like" evidence="1">
    <location>
        <begin position="95"/>
        <end position="203"/>
    </location>
</feature>
<evidence type="ECO:0000313" key="3">
    <source>
        <dbReference type="Proteomes" id="UP000478052"/>
    </source>
</evidence>
<dbReference type="OrthoDB" id="10028922at2759"/>
<dbReference type="Pfam" id="PF21738">
    <property type="entry name" value="DJR-like_dom"/>
    <property type="match status" value="2"/>
</dbReference>
<accession>A0A6G0W0I3</accession>
<protein>
    <recommendedName>
        <fullName evidence="1">Double jelly roll-like domain-containing protein</fullName>
    </recommendedName>
</protein>
<feature type="non-terminal residue" evidence="2">
    <location>
        <position position="514"/>
    </location>
</feature>
<proteinExistence type="predicted"/>
<sequence length="514" mass="58328">MKQQVKSFNNENGTNLTFDISVDLNDFRSHIKCNGKIMFNMINGIAPLLGFEKRNYEPNDVHCTNIAQGSFSDHLQSHSIYEFFPSHSNLNALKVTSGSTNSGKVFLNKIVWKVPHITVDDEERLISLKLIEKEKSLFIPFRSFETFEYPELGTTKKVVWNLKTASKLEKLRFIINGLQKGRKNSLKKDCGVFDHCNITNLKVVGTYTSFQESYNEKSIRNPIFSPSTFLTHAPIIVIDTPKQNDSATAASVDVQLEIEASESLTGVAAYSGLDFLPKDCRTLLHNKSTKILNLRTFSSNAEYYHFGLGNGTKRYVSIFDLHDEVKIAIGIDGLPLSKCSSSQFWPILAYIQPHHKYQNEYLKDLISEILELTENGITIGNLKKKIKIQVICCDSPSKSYNMRVKSHSGFSSCTRCVYEGEYSNNHVCFPYLDNGSESRTHDDYVCMKDEEHHISTTISCISLIPDIDIISLFSMDYMHLVCLGAMRKLINLWMKGPLNVRFPSWKIKLISTSL</sequence>
<comment type="caution">
    <text evidence="2">The sequence shown here is derived from an EMBL/GenBank/DDBJ whole genome shotgun (WGS) entry which is preliminary data.</text>
</comment>
<organism evidence="2 3">
    <name type="scientific">Aphis craccivora</name>
    <name type="common">Cowpea aphid</name>
    <dbReference type="NCBI Taxonomy" id="307492"/>
    <lineage>
        <taxon>Eukaryota</taxon>
        <taxon>Metazoa</taxon>
        <taxon>Ecdysozoa</taxon>
        <taxon>Arthropoda</taxon>
        <taxon>Hexapoda</taxon>
        <taxon>Insecta</taxon>
        <taxon>Pterygota</taxon>
        <taxon>Neoptera</taxon>
        <taxon>Paraneoptera</taxon>
        <taxon>Hemiptera</taxon>
        <taxon>Sternorrhyncha</taxon>
        <taxon>Aphidomorpha</taxon>
        <taxon>Aphidoidea</taxon>
        <taxon>Aphididae</taxon>
        <taxon>Aphidini</taxon>
        <taxon>Aphis</taxon>
        <taxon>Aphis</taxon>
    </lineage>
</organism>
<dbReference type="Proteomes" id="UP000478052">
    <property type="component" value="Unassembled WGS sequence"/>
</dbReference>
<dbReference type="EMBL" id="VUJU01009780">
    <property type="protein sequence ID" value="KAF0717654.1"/>
    <property type="molecule type" value="Genomic_DNA"/>
</dbReference>
<evidence type="ECO:0000259" key="1">
    <source>
        <dbReference type="Pfam" id="PF21738"/>
    </source>
</evidence>
<reference evidence="2 3" key="1">
    <citation type="submission" date="2019-08" db="EMBL/GenBank/DDBJ databases">
        <title>Whole genome of Aphis craccivora.</title>
        <authorList>
            <person name="Voronova N.V."/>
            <person name="Shulinski R.S."/>
            <person name="Bandarenka Y.V."/>
            <person name="Zhorov D.G."/>
            <person name="Warner D."/>
        </authorList>
    </citation>
    <scope>NUCLEOTIDE SEQUENCE [LARGE SCALE GENOMIC DNA]</scope>
    <source>
        <strain evidence="2">180601</strain>
        <tissue evidence="2">Whole Body</tissue>
    </source>
</reference>
<keyword evidence="3" id="KW-1185">Reference proteome</keyword>